<dbReference type="Gene3D" id="1.10.510.10">
    <property type="entry name" value="Transferase(Phosphotransferase) domain 1"/>
    <property type="match status" value="1"/>
</dbReference>
<evidence type="ECO:0000313" key="4">
    <source>
        <dbReference type="Proteomes" id="UP001219525"/>
    </source>
</evidence>
<keyword evidence="4" id="KW-1185">Reference proteome</keyword>
<feature type="region of interest" description="Disordered" evidence="1">
    <location>
        <begin position="1"/>
        <end position="64"/>
    </location>
</feature>
<accession>A0AAD6YH75</accession>
<dbReference type="GO" id="GO:0004672">
    <property type="term" value="F:protein kinase activity"/>
    <property type="evidence" value="ECO:0007669"/>
    <property type="project" value="InterPro"/>
</dbReference>
<dbReference type="Proteomes" id="UP001219525">
    <property type="component" value="Unassembled WGS sequence"/>
</dbReference>
<gene>
    <name evidence="3" type="ORF">GGX14DRAFT_541745</name>
</gene>
<evidence type="ECO:0000313" key="3">
    <source>
        <dbReference type="EMBL" id="KAJ7217132.1"/>
    </source>
</evidence>
<comment type="caution">
    <text evidence="3">The sequence shown here is derived from an EMBL/GenBank/DDBJ whole genome shotgun (WGS) entry which is preliminary data.</text>
</comment>
<dbReference type="AlphaFoldDB" id="A0AAD6YH75"/>
<reference evidence="3" key="1">
    <citation type="submission" date="2023-03" db="EMBL/GenBank/DDBJ databases">
        <title>Massive genome expansion in bonnet fungi (Mycena s.s.) driven by repeated elements and novel gene families across ecological guilds.</title>
        <authorList>
            <consortium name="Lawrence Berkeley National Laboratory"/>
            <person name="Harder C.B."/>
            <person name="Miyauchi S."/>
            <person name="Viragh M."/>
            <person name="Kuo A."/>
            <person name="Thoen E."/>
            <person name="Andreopoulos B."/>
            <person name="Lu D."/>
            <person name="Skrede I."/>
            <person name="Drula E."/>
            <person name="Henrissat B."/>
            <person name="Morin E."/>
            <person name="Kohler A."/>
            <person name="Barry K."/>
            <person name="LaButti K."/>
            <person name="Morin E."/>
            <person name="Salamov A."/>
            <person name="Lipzen A."/>
            <person name="Mereny Z."/>
            <person name="Hegedus B."/>
            <person name="Baldrian P."/>
            <person name="Stursova M."/>
            <person name="Weitz H."/>
            <person name="Taylor A."/>
            <person name="Grigoriev I.V."/>
            <person name="Nagy L.G."/>
            <person name="Martin F."/>
            <person name="Kauserud H."/>
        </authorList>
    </citation>
    <scope>NUCLEOTIDE SEQUENCE</scope>
    <source>
        <strain evidence="3">9144</strain>
    </source>
</reference>
<dbReference type="PROSITE" id="PS00109">
    <property type="entry name" value="PROTEIN_KINASE_TYR"/>
    <property type="match status" value="1"/>
</dbReference>
<sequence length="970" mass="108179">MAAKSKIMATANSSRSKDDPNVSGKEEDGHHDEDNDGVDADRESGMPGGAQIPGGLNVSSSVPSPPLLSALSPTFISRPRTRMLAAQEPVTTELDRAAMYEAHRKLESAARDSTQTSSAQTDSILAVAHVEARLAEEMHAYWSKRVDLVESLFGSLVDISSAADILHEFLDTSILSVQKQTNGELMDVIRKDHEAACAGTAIQAYEVVTPSEPSPTDPYRWKWDLPAGAPETAPALFLNVVAIAAHAAAIRLGKVQDHSLPSLRFVTLPDPQRAVPLSTESAAQDCCPDVVAFDCSAFCEAPNLDAPANLFFLLEDSPFRYIRKKFPAILNFTPLHRSAHGPAIIAFEEWFAEQERRNYLDMSRFCWPEVQLTVETKFSDLYVAILQEFAYMRQQRRTQPWMKFIVGLIFTKTFIGVLRADSLGLEQCIFERNSSRGVLDSVRICLGLVQTTSLQRGRHEAFELSDVKTLGPPHLVSKSDGPSTDGPSETTKAEDLVEYTHRTARIIRLRGDRIHHSPDDTKPNVVYYVHYLVQDNGSLVGRCSRIFCVSRQTKREDGVSLFVGPYALKVYYADHASDCFKDDLIAVSRTANIKNVLLPTWEWHYGDALSMRGFPKDAGAQANPIVPNVVRNREEVFAQTDLKRLLVQCSDFEEFAQAFIDYAEGIASLAEQGLVHRDFSIGNVLLSQDTKAPDTFFSEAAACAERILGVSVKFEQRELELRKGGVIHDMDMSGHLRPVPEAPIGDDDSSDDDDDSDFEGWVKAKQGEREAQISSIGLQNAFRTMQGTLPFMAVRLLEAGPPHLVSDDLHSLLFVMALFFWSHDKFSETPFPQPVLSGSKPWPPEVLRWANRPFHRSLQDLADSKFGFFARRTAFKAFFESSLESSDWIENKGFLSLFWGLYEALWEKAPDRHRWLDRLDVTPEEVQDALLKTYRISKCGGTDGRSGTGPIQENEIHGPLIAKRQLKKKL</sequence>
<name>A0AAD6YH75_9AGAR</name>
<dbReference type="InterPro" id="IPR008266">
    <property type="entry name" value="Tyr_kinase_AS"/>
</dbReference>
<feature type="compositionally biased region" description="Polar residues" evidence="1">
    <location>
        <begin position="480"/>
        <end position="490"/>
    </location>
</feature>
<evidence type="ECO:0000256" key="1">
    <source>
        <dbReference type="SAM" id="MobiDB-lite"/>
    </source>
</evidence>
<feature type="region of interest" description="Disordered" evidence="1">
    <location>
        <begin position="472"/>
        <end position="491"/>
    </location>
</feature>
<organism evidence="3 4">
    <name type="scientific">Mycena pura</name>
    <dbReference type="NCBI Taxonomy" id="153505"/>
    <lineage>
        <taxon>Eukaryota</taxon>
        <taxon>Fungi</taxon>
        <taxon>Dikarya</taxon>
        <taxon>Basidiomycota</taxon>
        <taxon>Agaricomycotina</taxon>
        <taxon>Agaricomycetes</taxon>
        <taxon>Agaricomycetidae</taxon>
        <taxon>Agaricales</taxon>
        <taxon>Marasmiineae</taxon>
        <taxon>Mycenaceae</taxon>
        <taxon>Mycena</taxon>
    </lineage>
</organism>
<evidence type="ECO:0000259" key="2">
    <source>
        <dbReference type="Pfam" id="PF17667"/>
    </source>
</evidence>
<dbReference type="EMBL" id="JARJCW010000014">
    <property type="protein sequence ID" value="KAJ7217132.1"/>
    <property type="molecule type" value="Genomic_DNA"/>
</dbReference>
<feature type="compositionally biased region" description="Basic and acidic residues" evidence="1">
    <location>
        <begin position="15"/>
        <end position="44"/>
    </location>
</feature>
<protein>
    <recommendedName>
        <fullName evidence="2">Fungal-type protein kinase domain-containing protein</fullName>
    </recommendedName>
</protein>
<dbReference type="InterPro" id="IPR040976">
    <property type="entry name" value="Pkinase_fungal"/>
</dbReference>
<dbReference type="Pfam" id="PF17667">
    <property type="entry name" value="Pkinase_fungal"/>
    <property type="match status" value="1"/>
</dbReference>
<proteinExistence type="predicted"/>
<feature type="compositionally biased region" description="Acidic residues" evidence="1">
    <location>
        <begin position="744"/>
        <end position="758"/>
    </location>
</feature>
<dbReference type="SUPFAM" id="SSF56112">
    <property type="entry name" value="Protein kinase-like (PK-like)"/>
    <property type="match status" value="1"/>
</dbReference>
<feature type="domain" description="Fungal-type protein kinase" evidence="2">
    <location>
        <begin position="641"/>
        <end position="817"/>
    </location>
</feature>
<dbReference type="InterPro" id="IPR011009">
    <property type="entry name" value="Kinase-like_dom_sf"/>
</dbReference>
<feature type="region of interest" description="Disordered" evidence="1">
    <location>
        <begin position="732"/>
        <end position="759"/>
    </location>
</feature>